<dbReference type="Proteomes" id="UP000265520">
    <property type="component" value="Unassembled WGS sequence"/>
</dbReference>
<comment type="caution">
    <text evidence="2">The sequence shown here is derived from an EMBL/GenBank/DDBJ whole genome shotgun (WGS) entry which is preliminary data.</text>
</comment>
<dbReference type="AlphaFoldDB" id="A0A392TJT2"/>
<feature type="non-terminal residue" evidence="2">
    <location>
        <position position="1"/>
    </location>
</feature>
<sequence>PSPSENWRAPGETSQNLSQDLARLSELWRDSASSLSPSKDHPSPSENAHILVLCHRV</sequence>
<feature type="region of interest" description="Disordered" evidence="1">
    <location>
        <begin position="29"/>
        <end position="49"/>
    </location>
</feature>
<dbReference type="EMBL" id="LXQA010596046">
    <property type="protein sequence ID" value="MCI61242.1"/>
    <property type="molecule type" value="Genomic_DNA"/>
</dbReference>
<accession>A0A392TJT2</accession>
<keyword evidence="3" id="KW-1185">Reference proteome</keyword>
<evidence type="ECO:0000313" key="3">
    <source>
        <dbReference type="Proteomes" id="UP000265520"/>
    </source>
</evidence>
<protein>
    <submittedName>
        <fullName evidence="2">Uncharacterized protein</fullName>
    </submittedName>
</protein>
<evidence type="ECO:0000313" key="2">
    <source>
        <dbReference type="EMBL" id="MCI61242.1"/>
    </source>
</evidence>
<name>A0A392TJT2_9FABA</name>
<proteinExistence type="predicted"/>
<reference evidence="2 3" key="1">
    <citation type="journal article" date="2018" name="Front. Plant Sci.">
        <title>Red Clover (Trifolium pratense) and Zigzag Clover (T. medium) - A Picture of Genomic Similarities and Differences.</title>
        <authorList>
            <person name="Dluhosova J."/>
            <person name="Istvanek J."/>
            <person name="Nedelnik J."/>
            <person name="Repkova J."/>
        </authorList>
    </citation>
    <scope>NUCLEOTIDE SEQUENCE [LARGE SCALE GENOMIC DNA]</scope>
    <source>
        <strain evidence="3">cv. 10/8</strain>
        <tissue evidence="2">Leaf</tissue>
    </source>
</reference>
<organism evidence="2 3">
    <name type="scientific">Trifolium medium</name>
    <dbReference type="NCBI Taxonomy" id="97028"/>
    <lineage>
        <taxon>Eukaryota</taxon>
        <taxon>Viridiplantae</taxon>
        <taxon>Streptophyta</taxon>
        <taxon>Embryophyta</taxon>
        <taxon>Tracheophyta</taxon>
        <taxon>Spermatophyta</taxon>
        <taxon>Magnoliopsida</taxon>
        <taxon>eudicotyledons</taxon>
        <taxon>Gunneridae</taxon>
        <taxon>Pentapetalae</taxon>
        <taxon>rosids</taxon>
        <taxon>fabids</taxon>
        <taxon>Fabales</taxon>
        <taxon>Fabaceae</taxon>
        <taxon>Papilionoideae</taxon>
        <taxon>50 kb inversion clade</taxon>
        <taxon>NPAAA clade</taxon>
        <taxon>Hologalegina</taxon>
        <taxon>IRL clade</taxon>
        <taxon>Trifolieae</taxon>
        <taxon>Trifolium</taxon>
    </lineage>
</organism>
<evidence type="ECO:0000256" key="1">
    <source>
        <dbReference type="SAM" id="MobiDB-lite"/>
    </source>
</evidence>